<protein>
    <submittedName>
        <fullName evidence="1">Uncharacterized protein</fullName>
    </submittedName>
</protein>
<accession>A0A4C1XHV1</accession>
<organism evidence="1 2">
    <name type="scientific">Eumeta variegata</name>
    <name type="common">Bagworm moth</name>
    <name type="synonym">Eumeta japonica</name>
    <dbReference type="NCBI Taxonomy" id="151549"/>
    <lineage>
        <taxon>Eukaryota</taxon>
        <taxon>Metazoa</taxon>
        <taxon>Ecdysozoa</taxon>
        <taxon>Arthropoda</taxon>
        <taxon>Hexapoda</taxon>
        <taxon>Insecta</taxon>
        <taxon>Pterygota</taxon>
        <taxon>Neoptera</taxon>
        <taxon>Endopterygota</taxon>
        <taxon>Lepidoptera</taxon>
        <taxon>Glossata</taxon>
        <taxon>Ditrysia</taxon>
        <taxon>Tineoidea</taxon>
        <taxon>Psychidae</taxon>
        <taxon>Oiketicinae</taxon>
        <taxon>Eumeta</taxon>
    </lineage>
</organism>
<reference evidence="1 2" key="1">
    <citation type="journal article" date="2019" name="Commun. Biol.">
        <title>The bagworm genome reveals a unique fibroin gene that provides high tensile strength.</title>
        <authorList>
            <person name="Kono N."/>
            <person name="Nakamura H."/>
            <person name="Ohtoshi R."/>
            <person name="Tomita M."/>
            <person name="Numata K."/>
            <person name="Arakawa K."/>
        </authorList>
    </citation>
    <scope>NUCLEOTIDE SEQUENCE [LARGE SCALE GENOMIC DNA]</scope>
</reference>
<proteinExistence type="predicted"/>
<dbReference type="Proteomes" id="UP000299102">
    <property type="component" value="Unassembled WGS sequence"/>
</dbReference>
<comment type="caution">
    <text evidence="1">The sequence shown here is derived from an EMBL/GenBank/DDBJ whole genome shotgun (WGS) entry which is preliminary data.</text>
</comment>
<keyword evidence="2" id="KW-1185">Reference proteome</keyword>
<name>A0A4C1XHV1_EUMVA</name>
<sequence>MSVETLSPCFSIYSKKYGRIGLSSESAAHDKVLTQKLRAMCGMWSTLPIGALTNRLLSELEFETGGGRGARV</sequence>
<dbReference type="EMBL" id="BGZK01000825">
    <property type="protein sequence ID" value="GBP61879.1"/>
    <property type="molecule type" value="Genomic_DNA"/>
</dbReference>
<gene>
    <name evidence="1" type="ORF">EVAR_97968_1</name>
</gene>
<dbReference type="AlphaFoldDB" id="A0A4C1XHV1"/>
<evidence type="ECO:0000313" key="2">
    <source>
        <dbReference type="Proteomes" id="UP000299102"/>
    </source>
</evidence>
<evidence type="ECO:0000313" key="1">
    <source>
        <dbReference type="EMBL" id="GBP61879.1"/>
    </source>
</evidence>